<dbReference type="EMBL" id="CACRTQ010000014">
    <property type="protein sequence ID" value="VYT76942.1"/>
    <property type="molecule type" value="Genomic_DNA"/>
</dbReference>
<dbReference type="GO" id="GO:0004564">
    <property type="term" value="F:beta-fructofuranosidase activity"/>
    <property type="evidence" value="ECO:0007669"/>
    <property type="project" value="UniProtKB-EC"/>
</dbReference>
<gene>
    <name evidence="12" type="primary">scrB</name>
    <name evidence="12" type="ORF">EFLFYP64_00463</name>
</gene>
<dbReference type="Gene3D" id="2.115.10.20">
    <property type="entry name" value="Glycosyl hydrolase domain, family 43"/>
    <property type="match status" value="1"/>
</dbReference>
<evidence type="ECO:0000259" key="11">
    <source>
        <dbReference type="Pfam" id="PF08244"/>
    </source>
</evidence>
<accession>A0A6N2ZJ40</accession>
<dbReference type="InterPro" id="IPR018053">
    <property type="entry name" value="Glyco_hydro_32_AS"/>
</dbReference>
<organism evidence="12">
    <name type="scientific">Enterococcus faecium</name>
    <name type="common">Streptococcus faecium</name>
    <dbReference type="NCBI Taxonomy" id="1352"/>
    <lineage>
        <taxon>Bacteria</taxon>
        <taxon>Bacillati</taxon>
        <taxon>Bacillota</taxon>
        <taxon>Bacilli</taxon>
        <taxon>Lactobacillales</taxon>
        <taxon>Enterococcaceae</taxon>
        <taxon>Enterococcus</taxon>
    </lineage>
</organism>
<evidence type="ECO:0000256" key="5">
    <source>
        <dbReference type="ARBA" id="ARBA00022801"/>
    </source>
</evidence>
<evidence type="ECO:0000256" key="4">
    <source>
        <dbReference type="ARBA" id="ARBA00019623"/>
    </source>
</evidence>
<reference evidence="12" key="1">
    <citation type="submission" date="2019-11" db="EMBL/GenBank/DDBJ databases">
        <authorList>
            <person name="Feng L."/>
        </authorList>
    </citation>
    <scope>NUCLEOTIDE SEQUENCE</scope>
    <source>
        <strain evidence="12">EFaeciumLFYP64</strain>
    </source>
</reference>
<dbReference type="PROSITE" id="PS00609">
    <property type="entry name" value="GLYCOSYL_HYDROL_F32"/>
    <property type="match status" value="1"/>
</dbReference>
<dbReference type="InterPro" id="IPR013189">
    <property type="entry name" value="Glyco_hydro_32_C"/>
</dbReference>
<dbReference type="RefSeq" id="WP_002314000.1">
    <property type="nucleotide sequence ID" value="NZ_CACRTQ010000014.1"/>
</dbReference>
<keyword evidence="9" id="KW-0963">Cytoplasm</keyword>
<feature type="domain" description="Glycosyl hydrolase family 32 N-terminal" evidence="10">
    <location>
        <begin position="41"/>
        <end position="343"/>
    </location>
</feature>
<comment type="pathway">
    <text evidence="1 9">Glycan biosynthesis; sucrose metabolism.</text>
</comment>
<evidence type="ECO:0000256" key="8">
    <source>
        <dbReference type="RuleBase" id="RU362110"/>
    </source>
</evidence>
<dbReference type="NCBIfam" id="TIGR01322">
    <property type="entry name" value="scrB_fam"/>
    <property type="match status" value="1"/>
</dbReference>
<protein>
    <recommendedName>
        <fullName evidence="4 8">Sucrose-6-phosphate hydrolase</fullName>
        <ecNumber evidence="3 8">3.2.1.26</ecNumber>
    </recommendedName>
    <alternativeName>
        <fullName evidence="7 9">Invertase</fullName>
    </alternativeName>
</protein>
<dbReference type="Pfam" id="PF08244">
    <property type="entry name" value="Glyco_hydro_32C"/>
    <property type="match status" value="1"/>
</dbReference>
<keyword evidence="9" id="KW-0119">Carbohydrate metabolism</keyword>
<evidence type="ECO:0000256" key="7">
    <source>
        <dbReference type="ARBA" id="ARBA00033367"/>
    </source>
</evidence>
<evidence type="ECO:0000256" key="3">
    <source>
        <dbReference type="ARBA" id="ARBA00012758"/>
    </source>
</evidence>
<keyword evidence="6 8" id="KW-0326">Glycosidase</keyword>
<evidence type="ECO:0000256" key="2">
    <source>
        <dbReference type="ARBA" id="ARBA00009902"/>
    </source>
</evidence>
<keyword evidence="5 8" id="KW-0378">Hydrolase</keyword>
<dbReference type="AlphaFoldDB" id="A0A6N2ZJ40"/>
<feature type="domain" description="Glycosyl hydrolase family 32 C-terminal" evidence="11">
    <location>
        <begin position="362"/>
        <end position="477"/>
    </location>
</feature>
<dbReference type="Pfam" id="PF00251">
    <property type="entry name" value="Glyco_hydro_32N"/>
    <property type="match status" value="1"/>
</dbReference>
<sequence>MKLKENWSRTDRYRPYKEWSEEHLHSLEKKINSSHWRLGYHIQPVTGLLNDPNGFSYFDGKWQLFYQAYPMGSVHGLKSWYHLSSVNLIDWKNDGLKLIPDNSFDSHGVYSGSALPIDNQLFLAYTGNVRDSNWGRHSFQLGAWMDKNGNITKIPTPLISSPPPGYTQEIRDPQLIAYDDGYLLIVGAQTEQKQGSILTYYSKDLQNWQFLGTLGFTEEEMGFMIECPNLLFVNGKALLVFCPQGLSHEIHSYSNIYPNTYVIGQTFDFEKNELSDPTHIKNIDEGFDIYATHCFSDGNGRTLAISWIGLPEISYPTDEEGWAHCLSIVKELTIEKEQLYQRPVKETAQLRKGKPYHFSGLETTIDAEINQYELQLEFDYSQKGTILLFADDQQKHGLTLSFDTIHGKMSMDRSHAGKSFAENFGTVREFSIEKKPLKLQIFVDRSVVEVFVNDGQQTATARVFPTDDQTGLYIKSDREFKGKLWHLRNMNK</sequence>
<evidence type="ECO:0000313" key="12">
    <source>
        <dbReference type="EMBL" id="VYT76942.1"/>
    </source>
</evidence>
<evidence type="ECO:0000256" key="1">
    <source>
        <dbReference type="ARBA" id="ARBA00004914"/>
    </source>
</evidence>
<dbReference type="PANTHER" id="PTHR43101:SF1">
    <property type="entry name" value="BETA-FRUCTOSIDASE"/>
    <property type="match status" value="1"/>
</dbReference>
<dbReference type="InterPro" id="IPR023296">
    <property type="entry name" value="Glyco_hydro_beta-prop_sf"/>
</dbReference>
<comment type="function">
    <text evidence="9">Enables the bacterium to metabolize sucrose as a sole carbon source.</text>
</comment>
<dbReference type="PANTHER" id="PTHR43101">
    <property type="entry name" value="BETA-FRUCTOSIDASE"/>
    <property type="match status" value="1"/>
</dbReference>
<evidence type="ECO:0000259" key="10">
    <source>
        <dbReference type="Pfam" id="PF00251"/>
    </source>
</evidence>
<dbReference type="SUPFAM" id="SSF49899">
    <property type="entry name" value="Concanavalin A-like lectins/glucanases"/>
    <property type="match status" value="1"/>
</dbReference>
<dbReference type="InterPro" id="IPR051214">
    <property type="entry name" value="GH32_Enzymes"/>
</dbReference>
<dbReference type="InterPro" id="IPR001362">
    <property type="entry name" value="Glyco_hydro_32"/>
</dbReference>
<dbReference type="UniPathway" id="UPA00238"/>
<proteinExistence type="inferred from homology"/>
<comment type="subcellular location">
    <subcellularLocation>
        <location evidence="9">Cytoplasm</location>
    </subcellularLocation>
</comment>
<dbReference type="CDD" id="cd18623">
    <property type="entry name" value="GH32_ScrB-like"/>
    <property type="match status" value="1"/>
</dbReference>
<dbReference type="GO" id="GO:0005985">
    <property type="term" value="P:sucrose metabolic process"/>
    <property type="evidence" value="ECO:0007669"/>
    <property type="project" value="UniProtKB-UniPathway"/>
</dbReference>
<dbReference type="InterPro" id="IPR013148">
    <property type="entry name" value="Glyco_hydro_32_N"/>
</dbReference>
<dbReference type="SMART" id="SM00640">
    <property type="entry name" value="Glyco_32"/>
    <property type="match status" value="1"/>
</dbReference>
<evidence type="ECO:0000256" key="9">
    <source>
        <dbReference type="RuleBase" id="RU365015"/>
    </source>
</evidence>
<evidence type="ECO:0000256" key="6">
    <source>
        <dbReference type="ARBA" id="ARBA00023295"/>
    </source>
</evidence>
<dbReference type="EC" id="3.2.1.26" evidence="3 8"/>
<dbReference type="InterPro" id="IPR013320">
    <property type="entry name" value="ConA-like_dom_sf"/>
</dbReference>
<dbReference type="SUPFAM" id="SSF75005">
    <property type="entry name" value="Arabinanase/levansucrase/invertase"/>
    <property type="match status" value="1"/>
</dbReference>
<comment type="catalytic activity">
    <reaction evidence="8">
        <text>Hydrolysis of terminal non-reducing beta-D-fructofuranoside residues in beta-D-fructofuranosides.</text>
        <dbReference type="EC" id="3.2.1.26"/>
    </reaction>
</comment>
<dbReference type="Gene3D" id="2.60.120.560">
    <property type="entry name" value="Exo-inulinase, domain 1"/>
    <property type="match status" value="1"/>
</dbReference>
<dbReference type="GO" id="GO:0005737">
    <property type="term" value="C:cytoplasm"/>
    <property type="evidence" value="ECO:0007669"/>
    <property type="project" value="UniProtKB-SubCell"/>
</dbReference>
<comment type="similarity">
    <text evidence="2 8">Belongs to the glycosyl hydrolase 32 family.</text>
</comment>
<dbReference type="InterPro" id="IPR006232">
    <property type="entry name" value="Suc6P_hydrolase"/>
</dbReference>
<name>A0A6N2ZJ40_ENTFC</name>